<gene>
    <name evidence="10" type="ORF">MELLADRAFT_75279</name>
</gene>
<dbReference type="PROSITE" id="PS51405">
    <property type="entry name" value="HEME_HALOPEROXIDASE"/>
    <property type="match status" value="1"/>
</dbReference>
<dbReference type="PANTHER" id="PTHR33577">
    <property type="entry name" value="STERIGMATOCYSTIN BIOSYNTHESIS PEROXIDASE STCC-RELATED"/>
    <property type="match status" value="1"/>
</dbReference>
<evidence type="ECO:0000256" key="6">
    <source>
        <dbReference type="ARBA" id="ARBA00023004"/>
    </source>
</evidence>
<keyword evidence="3" id="KW-0349">Heme</keyword>
<evidence type="ECO:0000256" key="2">
    <source>
        <dbReference type="ARBA" id="ARBA00022559"/>
    </source>
</evidence>
<keyword evidence="2" id="KW-0575">Peroxidase</keyword>
<evidence type="ECO:0000256" key="3">
    <source>
        <dbReference type="ARBA" id="ARBA00022617"/>
    </source>
</evidence>
<sequence>MLSLLLIFSLFQYSQAFPRHYLERGFNSVASNISAASLENLKARGLLDLGDVIGLLPTSLDLGPVVSIGRKRIPDDDHPFKAPGPNDIRGGCPGLNIMANYGYISRDGITNVVELIYAQQEMLGLAPDLAIGITMLGVRAAVDITTLKMSIGKTDSRTDGPLSGLFGTAPGLFSSLAHNKFEIDGSLSRPDRYFEHGDSDHFDSNYWKKFRNLAFKRYNGLMTREFVGEARYMQYTTCRDTNPECEWALGEQLVHTSESFLAYALASADVHGNPSPPHVKDIEIFFGIIENPDGSFSRGNGKLPPSPDGHWYRRATPLTLAEQFLSLKDTFLAYPMPFGRNNGSLGHWSESLTDLRNVEENNMLCYLLQQTRDPKHSRYSKFPLVNDAFGKLLKNTLAPLFEQLSC</sequence>
<evidence type="ECO:0000256" key="1">
    <source>
        <dbReference type="ARBA" id="ARBA00001970"/>
    </source>
</evidence>
<dbReference type="OrthoDB" id="2542103at2759"/>
<keyword evidence="8" id="KW-0732">Signal</keyword>
<dbReference type="Proteomes" id="UP000001072">
    <property type="component" value="Unassembled WGS sequence"/>
</dbReference>
<evidence type="ECO:0000259" key="9">
    <source>
        <dbReference type="PROSITE" id="PS51405"/>
    </source>
</evidence>
<keyword evidence="5" id="KW-0560">Oxidoreductase</keyword>
<dbReference type="GO" id="GO:0046872">
    <property type="term" value="F:metal ion binding"/>
    <property type="evidence" value="ECO:0007669"/>
    <property type="project" value="UniProtKB-KW"/>
</dbReference>
<feature type="domain" description="Heme haloperoxidase family profile" evidence="9">
    <location>
        <begin position="76"/>
        <end position="326"/>
    </location>
</feature>
<protein>
    <recommendedName>
        <fullName evidence="9">Heme haloperoxidase family profile domain-containing protein</fullName>
    </recommendedName>
</protein>
<name>F4RV08_MELLP</name>
<feature type="chain" id="PRO_5003321802" description="Heme haloperoxidase family profile domain-containing protein" evidence="8">
    <location>
        <begin position="17"/>
        <end position="406"/>
    </location>
</feature>
<dbReference type="Gene3D" id="1.10.489.10">
    <property type="entry name" value="Chloroperoxidase-like"/>
    <property type="match status" value="1"/>
</dbReference>
<dbReference type="EMBL" id="GL883122">
    <property type="protein sequence ID" value="EGG03833.1"/>
    <property type="molecule type" value="Genomic_DNA"/>
</dbReference>
<dbReference type="GO" id="GO:0004601">
    <property type="term" value="F:peroxidase activity"/>
    <property type="evidence" value="ECO:0007669"/>
    <property type="project" value="UniProtKB-KW"/>
</dbReference>
<evidence type="ECO:0000256" key="7">
    <source>
        <dbReference type="ARBA" id="ARBA00025795"/>
    </source>
</evidence>
<dbReference type="eggNOG" id="ENOG502S6CG">
    <property type="taxonomic scope" value="Eukaryota"/>
</dbReference>
<proteinExistence type="inferred from homology"/>
<dbReference type="KEGG" id="mlr:MELLADRAFT_75279"/>
<dbReference type="PANTHER" id="PTHR33577:SF15">
    <property type="entry name" value="HEME HALOPEROXIDASE FAMILY PROFILE DOMAIN-CONTAINING PROTEIN"/>
    <property type="match status" value="1"/>
</dbReference>
<dbReference type="SUPFAM" id="SSF47571">
    <property type="entry name" value="Cloroperoxidase"/>
    <property type="match status" value="1"/>
</dbReference>
<evidence type="ECO:0000256" key="4">
    <source>
        <dbReference type="ARBA" id="ARBA00022723"/>
    </source>
</evidence>
<evidence type="ECO:0000313" key="11">
    <source>
        <dbReference type="Proteomes" id="UP000001072"/>
    </source>
</evidence>
<keyword evidence="6" id="KW-0408">Iron</keyword>
<dbReference type="InParanoid" id="F4RV08"/>
<dbReference type="HOGENOM" id="CLU_029871_4_0_1"/>
<dbReference type="GeneID" id="18932635"/>
<evidence type="ECO:0000313" key="10">
    <source>
        <dbReference type="EMBL" id="EGG03833.1"/>
    </source>
</evidence>
<comment type="similarity">
    <text evidence="7">Belongs to the chloroperoxidase family.</text>
</comment>
<keyword evidence="4" id="KW-0479">Metal-binding</keyword>
<dbReference type="InterPro" id="IPR036851">
    <property type="entry name" value="Chloroperoxidase-like_sf"/>
</dbReference>
<reference evidence="11" key="1">
    <citation type="journal article" date="2011" name="Proc. Natl. Acad. Sci. U.S.A.">
        <title>Obligate biotrophy features unraveled by the genomic analysis of rust fungi.</title>
        <authorList>
            <person name="Duplessis S."/>
            <person name="Cuomo C.A."/>
            <person name="Lin Y.-C."/>
            <person name="Aerts A."/>
            <person name="Tisserant E."/>
            <person name="Veneault-Fourrey C."/>
            <person name="Joly D.L."/>
            <person name="Hacquard S."/>
            <person name="Amselem J."/>
            <person name="Cantarel B.L."/>
            <person name="Chiu R."/>
            <person name="Coutinho P.M."/>
            <person name="Feau N."/>
            <person name="Field M."/>
            <person name="Frey P."/>
            <person name="Gelhaye E."/>
            <person name="Goldberg J."/>
            <person name="Grabherr M.G."/>
            <person name="Kodira C.D."/>
            <person name="Kohler A."/>
            <person name="Kuees U."/>
            <person name="Lindquist E.A."/>
            <person name="Lucas S.M."/>
            <person name="Mago R."/>
            <person name="Mauceli E."/>
            <person name="Morin E."/>
            <person name="Murat C."/>
            <person name="Pangilinan J.L."/>
            <person name="Park R."/>
            <person name="Pearson M."/>
            <person name="Quesneville H."/>
            <person name="Rouhier N."/>
            <person name="Sakthikumar S."/>
            <person name="Salamov A.A."/>
            <person name="Schmutz J."/>
            <person name="Selles B."/>
            <person name="Shapiro H."/>
            <person name="Tanguay P."/>
            <person name="Tuskan G.A."/>
            <person name="Henrissat B."/>
            <person name="Van de Peer Y."/>
            <person name="Rouze P."/>
            <person name="Ellis J.G."/>
            <person name="Dodds P.N."/>
            <person name="Schein J.E."/>
            <person name="Zhong S."/>
            <person name="Hamelin R.C."/>
            <person name="Grigoriev I.V."/>
            <person name="Szabo L.J."/>
            <person name="Martin F."/>
        </authorList>
    </citation>
    <scope>NUCLEOTIDE SEQUENCE [LARGE SCALE GENOMIC DNA]</scope>
    <source>
        <strain evidence="11">98AG31 / pathotype 3-4-7</strain>
    </source>
</reference>
<dbReference type="Pfam" id="PF01328">
    <property type="entry name" value="Peroxidase_2"/>
    <property type="match status" value="1"/>
</dbReference>
<keyword evidence="11" id="KW-1185">Reference proteome</keyword>
<accession>F4RV08</accession>
<dbReference type="AlphaFoldDB" id="F4RV08"/>
<feature type="signal peptide" evidence="8">
    <location>
        <begin position="1"/>
        <end position="16"/>
    </location>
</feature>
<organism evidence="11">
    <name type="scientific">Melampsora larici-populina (strain 98AG31 / pathotype 3-4-7)</name>
    <name type="common">Poplar leaf rust fungus</name>
    <dbReference type="NCBI Taxonomy" id="747676"/>
    <lineage>
        <taxon>Eukaryota</taxon>
        <taxon>Fungi</taxon>
        <taxon>Dikarya</taxon>
        <taxon>Basidiomycota</taxon>
        <taxon>Pucciniomycotina</taxon>
        <taxon>Pucciniomycetes</taxon>
        <taxon>Pucciniales</taxon>
        <taxon>Melampsoraceae</taxon>
        <taxon>Melampsora</taxon>
    </lineage>
</organism>
<dbReference type="VEuPathDB" id="FungiDB:MELLADRAFT_75279"/>
<comment type="cofactor">
    <cofactor evidence="1">
        <name>heme b</name>
        <dbReference type="ChEBI" id="CHEBI:60344"/>
    </cofactor>
</comment>
<dbReference type="RefSeq" id="XP_007412947.1">
    <property type="nucleotide sequence ID" value="XM_007412885.1"/>
</dbReference>
<dbReference type="InterPro" id="IPR000028">
    <property type="entry name" value="Chloroperoxidase"/>
</dbReference>
<evidence type="ECO:0000256" key="8">
    <source>
        <dbReference type="SAM" id="SignalP"/>
    </source>
</evidence>
<evidence type="ECO:0000256" key="5">
    <source>
        <dbReference type="ARBA" id="ARBA00023002"/>
    </source>
</evidence>